<comment type="similarity">
    <text evidence="3">Belongs to the OST3/OST6 family.</text>
</comment>
<evidence type="ECO:0000256" key="2">
    <source>
        <dbReference type="ARBA" id="ARBA00004477"/>
    </source>
</evidence>
<dbReference type="PANTHER" id="PTHR12692:SF0">
    <property type="entry name" value="GH11935P"/>
    <property type="match status" value="1"/>
</dbReference>
<evidence type="ECO:0000313" key="12">
    <source>
        <dbReference type="Proteomes" id="UP001202479"/>
    </source>
</evidence>
<keyword evidence="12" id="KW-1185">Reference proteome</keyword>
<protein>
    <submittedName>
        <fullName evidence="11">OST3</fullName>
    </submittedName>
</protein>
<dbReference type="Pfam" id="PF04756">
    <property type="entry name" value="OST3_OST6"/>
    <property type="match status" value="1"/>
</dbReference>
<evidence type="ECO:0000256" key="5">
    <source>
        <dbReference type="ARBA" id="ARBA00022729"/>
    </source>
</evidence>
<comment type="subcellular location">
    <subcellularLocation>
        <location evidence="2">Endoplasmic reticulum membrane</location>
        <topology evidence="2">Multi-pass membrane protein</topology>
    </subcellularLocation>
</comment>
<name>A0AAI9SXU8_9ASCO</name>
<feature type="chain" id="PRO_5042589746" evidence="10">
    <location>
        <begin position="19"/>
        <end position="333"/>
    </location>
</feature>
<comment type="function">
    <text evidence="1">Subunit of the oligosaccharyl transferase (OST) complex that catalyzes the initial transfer of a defined glycan (Glc(3)Man(9)GlcNAc(2) in eukaryotes) from the lipid carrier dolichol-pyrophosphate to an asparagine residue within an Asn-X-Ser/Thr consensus motif in nascent polypeptide chains, the first step in protein N-glycosylation. N-glycosylation occurs cotranslationally and the complex associates with the Sec61 complex at the channel-forming translocon complex that mediates protein translocation across the endoplasmic reticulum (ER). All subunits are required for a maximal enzyme activity.</text>
</comment>
<dbReference type="GeneID" id="73380056"/>
<keyword evidence="5 10" id="KW-0732">Signal</keyword>
<sequence length="333" mass="38507">MKVSVAFVFAFLYTLVNCALSNDQLFQAVKKSKGKLLPLNDENYENILNGQRDYHIIVFFTTDAPQINCVLCRDIAPEIQLIANSWVKDHPNGVVESDESEQSKNVYFFKSDFVDSKKLFQLFQMNNIPKIFHFRPTKALGPNNFLREKKEYQFFQGDQKGLMMSWVQEMTGHRFNLHIPINKNRVIFNMFVAFFTTILLKKFRKQIGKILASKITWGVFSLLAVLLFTTGFMFNKIRHTPYIIDHADGKIEYFMRAQQNQLGIETQIISFVYGVLSILVVILVKKAPEIKTPSINLVLVAIVCGLIFILFSLLLSFFGLKTAGFPYRFIRFF</sequence>
<gene>
    <name evidence="11" type="ORF">KGF56_002439</name>
</gene>
<keyword evidence="6" id="KW-0256">Endoplasmic reticulum</keyword>
<feature type="transmembrane region" description="Helical" evidence="9">
    <location>
        <begin position="296"/>
        <end position="318"/>
    </location>
</feature>
<reference evidence="11" key="1">
    <citation type="journal article" date="2022" name="DNA Res.">
        <title>Genome analysis of five recently described species of the CUG-Ser clade uncovers Candida theae as a new hybrid lineage with pathogenic potential in the Candida parapsilosis species complex.</title>
        <authorList>
            <person name="Mixao V."/>
            <person name="Del Olmo V."/>
            <person name="Hegedusova E."/>
            <person name="Saus E."/>
            <person name="Pryszcz L."/>
            <person name="Cillingova A."/>
            <person name="Nosek J."/>
            <person name="Gabaldon T."/>
        </authorList>
    </citation>
    <scope>NUCLEOTIDE SEQUENCE</scope>
    <source>
        <strain evidence="11">CBS 10844</strain>
    </source>
</reference>
<evidence type="ECO:0000256" key="1">
    <source>
        <dbReference type="ARBA" id="ARBA00002791"/>
    </source>
</evidence>
<evidence type="ECO:0000256" key="9">
    <source>
        <dbReference type="SAM" id="Phobius"/>
    </source>
</evidence>
<dbReference type="PANTHER" id="PTHR12692">
    <property type="entry name" value="DOLICHYL-DIPHOSPHOOLIGOSACCHARIDE--PROTEIN GLYCOSYLTRANSFERASE-RELATED"/>
    <property type="match status" value="1"/>
</dbReference>
<feature type="transmembrane region" description="Helical" evidence="9">
    <location>
        <begin position="215"/>
        <end position="234"/>
    </location>
</feature>
<dbReference type="InterPro" id="IPR036249">
    <property type="entry name" value="Thioredoxin-like_sf"/>
</dbReference>
<dbReference type="GO" id="GO:0008250">
    <property type="term" value="C:oligosaccharyltransferase complex"/>
    <property type="evidence" value="ECO:0007669"/>
    <property type="project" value="TreeGrafter"/>
</dbReference>
<evidence type="ECO:0000256" key="6">
    <source>
        <dbReference type="ARBA" id="ARBA00022824"/>
    </source>
</evidence>
<dbReference type="AlphaFoldDB" id="A0AAI9SXU8"/>
<keyword evidence="8 9" id="KW-0472">Membrane</keyword>
<feature type="signal peptide" evidence="10">
    <location>
        <begin position="1"/>
        <end position="18"/>
    </location>
</feature>
<comment type="caution">
    <text evidence="11">The sequence shown here is derived from an EMBL/GenBank/DDBJ whole genome shotgun (WGS) entry which is preliminary data.</text>
</comment>
<keyword evidence="4 9" id="KW-0812">Transmembrane</keyword>
<evidence type="ECO:0000256" key="3">
    <source>
        <dbReference type="ARBA" id="ARBA00009561"/>
    </source>
</evidence>
<accession>A0AAI9SXU8</accession>
<dbReference type="Proteomes" id="UP001202479">
    <property type="component" value="Unassembled WGS sequence"/>
</dbReference>
<feature type="transmembrane region" description="Helical" evidence="9">
    <location>
        <begin position="264"/>
        <end position="284"/>
    </location>
</feature>
<dbReference type="Gene3D" id="3.40.30.10">
    <property type="entry name" value="Glutaredoxin"/>
    <property type="match status" value="1"/>
</dbReference>
<organism evidence="11 12">
    <name type="scientific">Candida oxycetoniae</name>
    <dbReference type="NCBI Taxonomy" id="497107"/>
    <lineage>
        <taxon>Eukaryota</taxon>
        <taxon>Fungi</taxon>
        <taxon>Dikarya</taxon>
        <taxon>Ascomycota</taxon>
        <taxon>Saccharomycotina</taxon>
        <taxon>Pichiomycetes</taxon>
        <taxon>Debaryomycetaceae</taxon>
        <taxon>Candida/Lodderomyces clade</taxon>
        <taxon>Candida</taxon>
    </lineage>
</organism>
<dbReference type="SUPFAM" id="SSF52833">
    <property type="entry name" value="Thioredoxin-like"/>
    <property type="match status" value="1"/>
</dbReference>
<dbReference type="EMBL" id="JAHUZD010000087">
    <property type="protein sequence ID" value="KAI3404736.2"/>
    <property type="molecule type" value="Genomic_DNA"/>
</dbReference>
<dbReference type="InterPro" id="IPR021149">
    <property type="entry name" value="OligosaccharylTrfase_OST3/OST6"/>
</dbReference>
<evidence type="ECO:0000256" key="8">
    <source>
        <dbReference type="ARBA" id="ARBA00023136"/>
    </source>
</evidence>
<proteinExistence type="inferred from homology"/>
<evidence type="ECO:0000256" key="4">
    <source>
        <dbReference type="ARBA" id="ARBA00022692"/>
    </source>
</evidence>
<keyword evidence="7 9" id="KW-1133">Transmembrane helix</keyword>
<evidence type="ECO:0000256" key="7">
    <source>
        <dbReference type="ARBA" id="ARBA00022989"/>
    </source>
</evidence>
<dbReference type="RefSeq" id="XP_049180481.1">
    <property type="nucleotide sequence ID" value="XM_049323668.1"/>
</dbReference>
<dbReference type="GO" id="GO:0018279">
    <property type="term" value="P:protein N-linked glycosylation via asparagine"/>
    <property type="evidence" value="ECO:0007669"/>
    <property type="project" value="TreeGrafter"/>
</dbReference>
<evidence type="ECO:0000256" key="10">
    <source>
        <dbReference type="SAM" id="SignalP"/>
    </source>
</evidence>
<evidence type="ECO:0000313" key="11">
    <source>
        <dbReference type="EMBL" id="KAI3404736.2"/>
    </source>
</evidence>